<feature type="transmembrane region" description="Helical" evidence="1">
    <location>
        <begin position="6"/>
        <end position="32"/>
    </location>
</feature>
<protein>
    <submittedName>
        <fullName evidence="2">Uncharacterized protein</fullName>
    </submittedName>
</protein>
<name>D0R013_9MARC</name>
<dbReference type="RefSeq" id="YP_003275966.1">
    <property type="nucleotide sequence ID" value="NC_013444.1"/>
</dbReference>
<proteinExistence type="predicted"/>
<evidence type="ECO:0000256" key="1">
    <source>
        <dbReference type="SAM" id="Phobius"/>
    </source>
</evidence>
<gene>
    <name evidence="2" type="ORF">PlpuMp13</name>
</gene>
<keyword evidence="1" id="KW-0812">Transmembrane</keyword>
<dbReference type="AlphaFoldDB" id="D0R013"/>
<evidence type="ECO:0000313" key="2">
    <source>
        <dbReference type="EMBL" id="ACR19350.1"/>
    </source>
</evidence>
<dbReference type="EMBL" id="FJ999996">
    <property type="protein sequence ID" value="ACR19350.1"/>
    <property type="molecule type" value="Genomic_DNA"/>
</dbReference>
<organism evidence="2">
    <name type="scientific">Pleurozia purpurea</name>
    <dbReference type="NCBI Taxonomy" id="280637"/>
    <lineage>
        <taxon>Eukaryota</taxon>
        <taxon>Viridiplantae</taxon>
        <taxon>Streptophyta</taxon>
        <taxon>Embryophyta</taxon>
        <taxon>Marchantiophyta</taxon>
        <taxon>Jungermanniopsida</taxon>
        <taxon>Metzgeriidae</taxon>
        <taxon>Pleuroziales</taxon>
        <taxon>Pleuroziaceae</taxon>
        <taxon>Pleurozia</taxon>
    </lineage>
</organism>
<reference evidence="2" key="1">
    <citation type="journal article" date="2009" name="Curr. Genet.">
        <title>The complete mitochondrial genome sequence of the liverwort Pleurozia purpurea reveals extremely conservative mitochondrial genome evolution in liverworts.</title>
        <authorList>
            <person name="Wang B."/>
            <person name="Xue J."/>
            <person name="Li L."/>
            <person name="Liu Y."/>
            <person name="Qiu Y.L."/>
        </authorList>
    </citation>
    <scope>NUCLEOTIDE SEQUENCE</scope>
</reference>
<keyword evidence="1" id="KW-1133">Transmembrane helix</keyword>
<geneLocation type="mitochondrion" evidence="2"/>
<dbReference type="GeneID" id="8542263"/>
<sequence>MASLSFFQLFVLELFLIQLILLFIQLILFLILGELSGPGLGLFERFHAHCHIFYNRKTPPTMTAIDGRVSPRILIDPISCPLSRRFTGPSGRSSTGCFSCS</sequence>
<accession>D0R013</accession>
<keyword evidence="1" id="KW-0472">Membrane</keyword>
<keyword evidence="2" id="KW-0496">Mitochondrion</keyword>